<proteinExistence type="predicted"/>
<keyword evidence="1" id="KW-0812">Transmembrane</keyword>
<evidence type="ECO:0000313" key="3">
    <source>
        <dbReference type="Proteomes" id="UP000249390"/>
    </source>
</evidence>
<dbReference type="Proteomes" id="UP000249390">
    <property type="component" value="Unassembled WGS sequence"/>
</dbReference>
<keyword evidence="3" id="KW-1185">Reference proteome</keyword>
<accession>A0A328D504</accession>
<keyword evidence="1" id="KW-1133">Transmembrane helix</keyword>
<gene>
    <name evidence="2" type="ORF">DM860_003034</name>
</gene>
<feature type="transmembrane region" description="Helical" evidence="1">
    <location>
        <begin position="57"/>
        <end position="79"/>
    </location>
</feature>
<evidence type="ECO:0000256" key="1">
    <source>
        <dbReference type="SAM" id="Phobius"/>
    </source>
</evidence>
<sequence>MAMAEETKSVLTSAMVVMSSGGMIYGRCLRWSGGKRMKWVEMKGLRVRCMEENEIKVWISLHCIPSIVKYLSGILYWTLQHISPFPFNVIQLLFTIYILLLQSTVQTTKPSISNDLR</sequence>
<name>A0A328D504_9ASTE</name>
<reference evidence="2 3" key="1">
    <citation type="submission" date="2018-06" db="EMBL/GenBank/DDBJ databases">
        <title>The Genome of Cuscuta australis (Dodder) Provides Insight into the Evolution of Plant Parasitism.</title>
        <authorList>
            <person name="Liu H."/>
        </authorList>
    </citation>
    <scope>NUCLEOTIDE SEQUENCE [LARGE SCALE GENOMIC DNA]</scope>
    <source>
        <strain evidence="3">cv. Yunnan</strain>
        <tissue evidence="2">Vines</tissue>
    </source>
</reference>
<comment type="caution">
    <text evidence="2">The sequence shown here is derived from an EMBL/GenBank/DDBJ whole genome shotgun (WGS) entry which is preliminary data.</text>
</comment>
<organism evidence="2 3">
    <name type="scientific">Cuscuta australis</name>
    <dbReference type="NCBI Taxonomy" id="267555"/>
    <lineage>
        <taxon>Eukaryota</taxon>
        <taxon>Viridiplantae</taxon>
        <taxon>Streptophyta</taxon>
        <taxon>Embryophyta</taxon>
        <taxon>Tracheophyta</taxon>
        <taxon>Spermatophyta</taxon>
        <taxon>Magnoliopsida</taxon>
        <taxon>eudicotyledons</taxon>
        <taxon>Gunneridae</taxon>
        <taxon>Pentapetalae</taxon>
        <taxon>asterids</taxon>
        <taxon>lamiids</taxon>
        <taxon>Solanales</taxon>
        <taxon>Convolvulaceae</taxon>
        <taxon>Cuscuteae</taxon>
        <taxon>Cuscuta</taxon>
        <taxon>Cuscuta subgen. Grammica</taxon>
        <taxon>Cuscuta sect. Cleistogrammica</taxon>
    </lineage>
</organism>
<feature type="transmembrane region" description="Helical" evidence="1">
    <location>
        <begin position="85"/>
        <end position="101"/>
    </location>
</feature>
<dbReference type="AlphaFoldDB" id="A0A328D504"/>
<evidence type="ECO:0000313" key="2">
    <source>
        <dbReference type="EMBL" id="RAL39501.1"/>
    </source>
</evidence>
<feature type="transmembrane region" description="Helical" evidence="1">
    <location>
        <begin position="12"/>
        <end position="29"/>
    </location>
</feature>
<protein>
    <submittedName>
        <fullName evidence="2">Uncharacterized protein</fullName>
    </submittedName>
</protein>
<dbReference type="EMBL" id="NQVE01000200">
    <property type="protein sequence ID" value="RAL39501.1"/>
    <property type="molecule type" value="Genomic_DNA"/>
</dbReference>
<keyword evidence="1" id="KW-0472">Membrane</keyword>